<feature type="transmembrane region" description="Helical" evidence="9">
    <location>
        <begin position="347"/>
        <end position="367"/>
    </location>
</feature>
<feature type="transmembrane region" description="Helical" evidence="9">
    <location>
        <begin position="98"/>
        <end position="118"/>
    </location>
</feature>
<feature type="transmembrane region" description="Helical" evidence="9">
    <location>
        <begin position="448"/>
        <end position="465"/>
    </location>
</feature>
<keyword evidence="7 9" id="KW-1133">Transmembrane helix</keyword>
<dbReference type="Pfam" id="PF16296">
    <property type="entry name" value="TM_PBP2_N"/>
    <property type="match status" value="1"/>
</dbReference>
<evidence type="ECO:0000256" key="3">
    <source>
        <dbReference type="ARBA" id="ARBA00022448"/>
    </source>
</evidence>
<dbReference type="CDD" id="cd06261">
    <property type="entry name" value="TM_PBP2"/>
    <property type="match status" value="1"/>
</dbReference>
<dbReference type="PROSITE" id="PS50928">
    <property type="entry name" value="ABC_TM1"/>
    <property type="match status" value="1"/>
</dbReference>
<evidence type="ECO:0000256" key="2">
    <source>
        <dbReference type="ARBA" id="ARBA00009047"/>
    </source>
</evidence>
<evidence type="ECO:0000256" key="1">
    <source>
        <dbReference type="ARBA" id="ARBA00004651"/>
    </source>
</evidence>
<dbReference type="InterPro" id="IPR032550">
    <property type="entry name" value="TM_PBP2_N"/>
</dbReference>
<evidence type="ECO:0000256" key="6">
    <source>
        <dbReference type="ARBA" id="ARBA00022692"/>
    </source>
</evidence>
<dbReference type="Gene3D" id="1.10.3720.10">
    <property type="entry name" value="MetI-like"/>
    <property type="match status" value="1"/>
</dbReference>
<feature type="transmembrane region" description="Helical" evidence="9">
    <location>
        <begin position="509"/>
        <end position="531"/>
    </location>
</feature>
<dbReference type="SUPFAM" id="SSF160964">
    <property type="entry name" value="MalF N-terminal region-like"/>
    <property type="match status" value="1"/>
</dbReference>
<comment type="subcellular location">
    <subcellularLocation>
        <location evidence="1 9">Cell membrane</location>
        <topology evidence="1 9">Multi-pass membrane protein</topology>
    </subcellularLocation>
</comment>
<evidence type="ECO:0000256" key="9">
    <source>
        <dbReference type="RuleBase" id="RU363032"/>
    </source>
</evidence>
<evidence type="ECO:0000256" key="8">
    <source>
        <dbReference type="ARBA" id="ARBA00023136"/>
    </source>
</evidence>
<evidence type="ECO:0000256" key="7">
    <source>
        <dbReference type="ARBA" id="ARBA00022989"/>
    </source>
</evidence>
<dbReference type="RefSeq" id="WP_202961044.1">
    <property type="nucleotide sequence ID" value="NZ_JGZD01000009.1"/>
</dbReference>
<evidence type="ECO:0000313" key="13">
    <source>
        <dbReference type="EMBL" id="KFI72304.1"/>
    </source>
</evidence>
<feature type="transmembrane region" description="Helical" evidence="9">
    <location>
        <begin position="393"/>
        <end position="413"/>
    </location>
</feature>
<name>A0A087BMQ4_9BIFI</name>
<feature type="transmembrane region" description="Helical" evidence="9">
    <location>
        <begin position="36"/>
        <end position="61"/>
    </location>
</feature>
<dbReference type="Pfam" id="PF00528">
    <property type="entry name" value="BPD_transp_1"/>
    <property type="match status" value="1"/>
</dbReference>
<reference evidence="13 14" key="1">
    <citation type="submission" date="2014-03" db="EMBL/GenBank/DDBJ databases">
        <title>Genomics of Bifidobacteria.</title>
        <authorList>
            <person name="Ventura M."/>
            <person name="Milani C."/>
            <person name="Lugli G.A."/>
        </authorList>
    </citation>
    <scope>NUCLEOTIDE SEQUENCE [LARGE SCALE GENOMIC DNA]</scope>
    <source>
        <strain evidence="13 14">LMG 11592</strain>
    </source>
</reference>
<evidence type="ECO:0000313" key="14">
    <source>
        <dbReference type="Proteomes" id="UP000029014"/>
    </source>
</evidence>
<dbReference type="PANTHER" id="PTHR47314:SF1">
    <property type="entry name" value="MALTOSE_MALTODEXTRIN TRANSPORT SYSTEM PERMEASE PROTEIN MALF"/>
    <property type="match status" value="1"/>
</dbReference>
<comment type="caution">
    <text evidence="13">The sequence shown here is derived from an EMBL/GenBank/DDBJ whole genome shotgun (WGS) entry which is preliminary data.</text>
</comment>
<evidence type="ECO:0000256" key="10">
    <source>
        <dbReference type="RuleBase" id="RU367050"/>
    </source>
</evidence>
<dbReference type="InterPro" id="IPR035906">
    <property type="entry name" value="MetI-like_sf"/>
</dbReference>
<keyword evidence="4 10" id="KW-1003">Cell membrane</keyword>
<keyword evidence="8 9" id="KW-0472">Membrane</keyword>
<dbReference type="GO" id="GO:1990060">
    <property type="term" value="C:maltose transport complex"/>
    <property type="evidence" value="ECO:0007669"/>
    <property type="project" value="TreeGrafter"/>
</dbReference>
<dbReference type="SUPFAM" id="SSF161098">
    <property type="entry name" value="MetI-like"/>
    <property type="match status" value="1"/>
</dbReference>
<feature type="domain" description="ABC transmembrane type-1" evidence="12">
    <location>
        <begin position="312"/>
        <end position="530"/>
    </location>
</feature>
<keyword evidence="3 9" id="KW-0813">Transport</keyword>
<evidence type="ECO:0000256" key="11">
    <source>
        <dbReference type="SAM" id="MobiDB-lite"/>
    </source>
</evidence>
<gene>
    <name evidence="13" type="ORF">BMIN_0196</name>
</gene>
<dbReference type="InterPro" id="IPR035277">
    <property type="entry name" value="MalF_N"/>
</dbReference>
<keyword evidence="14" id="KW-1185">Reference proteome</keyword>
<dbReference type="GO" id="GO:0015423">
    <property type="term" value="F:ABC-type maltose transporter activity"/>
    <property type="evidence" value="ECO:0007669"/>
    <property type="project" value="TreeGrafter"/>
</dbReference>
<accession>A0A087BMQ4</accession>
<evidence type="ECO:0000256" key="5">
    <source>
        <dbReference type="ARBA" id="ARBA00022597"/>
    </source>
</evidence>
<keyword evidence="5 10" id="KW-0762">Sugar transport</keyword>
<feature type="region of interest" description="Disordered" evidence="11">
    <location>
        <begin position="1"/>
        <end position="23"/>
    </location>
</feature>
<dbReference type="Gene3D" id="1.20.58.370">
    <property type="entry name" value="MalF N-terminal region-like"/>
    <property type="match status" value="1"/>
</dbReference>
<dbReference type="eggNOG" id="COG1175">
    <property type="taxonomic scope" value="Bacteria"/>
</dbReference>
<proteinExistence type="inferred from homology"/>
<feature type="transmembrane region" description="Helical" evidence="9">
    <location>
        <begin position="311"/>
        <end position="335"/>
    </location>
</feature>
<keyword evidence="6 9" id="KW-0812">Transmembrane</keyword>
<evidence type="ECO:0000259" key="12">
    <source>
        <dbReference type="PROSITE" id="PS50928"/>
    </source>
</evidence>
<dbReference type="Proteomes" id="UP000029014">
    <property type="component" value="Unassembled WGS sequence"/>
</dbReference>
<dbReference type="EMBL" id="JGZD01000009">
    <property type="protein sequence ID" value="KFI72304.1"/>
    <property type="molecule type" value="Genomic_DNA"/>
</dbReference>
<organism evidence="13 14">
    <name type="scientific">Bifidobacterium minimum</name>
    <dbReference type="NCBI Taxonomy" id="1693"/>
    <lineage>
        <taxon>Bacteria</taxon>
        <taxon>Bacillati</taxon>
        <taxon>Actinomycetota</taxon>
        <taxon>Actinomycetes</taxon>
        <taxon>Bifidobacteriales</taxon>
        <taxon>Bifidobacteriaceae</taxon>
        <taxon>Bifidobacterium</taxon>
    </lineage>
</organism>
<dbReference type="InterPro" id="IPR000515">
    <property type="entry name" value="MetI-like"/>
</dbReference>
<comment type="similarity">
    <text evidence="2 10">Belongs to the binding-protein-dependent transport system permease family. MalFG subfamily.</text>
</comment>
<feature type="transmembrane region" description="Helical" evidence="9">
    <location>
        <begin position="67"/>
        <end position="86"/>
    </location>
</feature>
<sequence>MKSRTTDMTDMTDMTASSRKGPERGGRAWMERIPRVGWYFALKLVLMCMVNAVGVFGIWLAALQHDWLIVGFLAVSLVVADVVYFSKRMTIAKYLLPGLFFLLVFQVFVIAYSGYAAFTNYGDGHNSTKQDAIQAIEQGSFEESKDSPEYPLTVLRGESDGNLYFLVTDPEQGAMIGSSDEPLHAVSGATMEDGQAIGLKGYTALGMRDLFGMQQRVTAMQVPVSGNPSDGILRTKEGSRASLYTPTLVYDQRRDAFVDQRDGDVYRARSDGRFVDDQGKALEQGWKVFVGWKNFAAVVRDPTIRGPFAGVLVWTFVFAAVSVVLSYLVGLGLALVLNHPSVRGRRVYRALLILPYAFPSFLSLLVWKGMLNTDYGVINAVLGANIPWLTSPWLARLCVIVVNVWMTFPYMFLVSTGAIQSLPGDLIEAAEIDGANWWEIFRKIKMPMLLVSTAPLLISSFAMNFNNFNAIYMLTGGGPVDNPTDAAGSTDILISFVYRLAFGGVNKQYGLACAISMLIFLIVGAISIISFRSTKSMEEWS</sequence>
<dbReference type="GO" id="GO:0042956">
    <property type="term" value="P:maltodextrin transmembrane transport"/>
    <property type="evidence" value="ECO:0007669"/>
    <property type="project" value="TreeGrafter"/>
</dbReference>
<protein>
    <recommendedName>
        <fullName evidence="10">Maltose/maltodextrin transport system permease protein</fullName>
    </recommendedName>
</protein>
<evidence type="ECO:0000256" key="4">
    <source>
        <dbReference type="ARBA" id="ARBA00022475"/>
    </source>
</evidence>
<dbReference type="AlphaFoldDB" id="A0A087BMQ4"/>
<dbReference type="PANTHER" id="PTHR47314">
    <property type="entry name" value="MALTOSE/MALTODEXTRIN TRANSPORT SYSTEM PERMEASE PROTEIN MALF"/>
    <property type="match status" value="1"/>
</dbReference>
<comment type="function">
    <text evidence="10">Part of the ABC transporter complex MalEFGK involved in maltose/maltodextrin import. Probably responsible for the translocation of the substrate across the membrane.</text>
</comment>
<dbReference type="STRING" id="1693.BMIN_0196"/>